<organism evidence="2 3">
    <name type="scientific">Peribacillus castrilensis</name>
    <dbReference type="NCBI Taxonomy" id="2897690"/>
    <lineage>
        <taxon>Bacteria</taxon>
        <taxon>Bacillati</taxon>
        <taxon>Bacillota</taxon>
        <taxon>Bacilli</taxon>
        <taxon>Bacillales</taxon>
        <taxon>Bacillaceae</taxon>
        <taxon>Peribacillus</taxon>
    </lineage>
</organism>
<name>A0AAW9NHD8_9BACI</name>
<evidence type="ECO:0000313" key="2">
    <source>
        <dbReference type="EMBL" id="MEC0276095.1"/>
    </source>
</evidence>
<dbReference type="InterPro" id="IPR029058">
    <property type="entry name" value="AB_hydrolase_fold"/>
</dbReference>
<gene>
    <name evidence="2" type="ORF">P4706_24005</name>
</gene>
<dbReference type="Gene3D" id="3.40.50.1820">
    <property type="entry name" value="alpha/beta hydrolase"/>
    <property type="match status" value="1"/>
</dbReference>
<evidence type="ECO:0000259" key="1">
    <source>
        <dbReference type="Pfam" id="PF12697"/>
    </source>
</evidence>
<sequence>MYSVNSKDGTKIAYDKVGRGSALILVAGAFSYRKFPQQVELANLLSEYFTVYNYDRRGRGDSGDTQPYDVGREIEDLQALIEEAGGSAYVWGLSSGAVLALLAAKKGLNITKLALHEPPFVVKTEDRKPPKDFTRHTAELISKDNRAEAIKYFMTKGMGAPSFVVSMMRIMPGVWSKLMAVAHTLPYDAALLEWLYGRKGTVC</sequence>
<evidence type="ECO:0000313" key="3">
    <source>
        <dbReference type="Proteomes" id="UP001307168"/>
    </source>
</evidence>
<feature type="domain" description="AB hydrolase-1" evidence="1">
    <location>
        <begin position="23"/>
        <end position="155"/>
    </location>
</feature>
<dbReference type="RefSeq" id="WP_367407947.1">
    <property type="nucleotide sequence ID" value="NZ_JARNBH010000027.1"/>
</dbReference>
<dbReference type="InterPro" id="IPR000073">
    <property type="entry name" value="AB_hydrolase_1"/>
</dbReference>
<dbReference type="GO" id="GO:0016787">
    <property type="term" value="F:hydrolase activity"/>
    <property type="evidence" value="ECO:0007669"/>
    <property type="project" value="UniProtKB-KW"/>
</dbReference>
<proteinExistence type="predicted"/>
<reference evidence="2 3" key="1">
    <citation type="submission" date="2023-03" db="EMBL/GenBank/DDBJ databases">
        <title>Bacillus Genome Sequencing.</title>
        <authorList>
            <person name="Dunlap C."/>
        </authorList>
    </citation>
    <scope>NUCLEOTIDE SEQUENCE [LARGE SCALE GENOMIC DNA]</scope>
    <source>
        <strain evidence="2 3">B-41290</strain>
    </source>
</reference>
<keyword evidence="2" id="KW-0378">Hydrolase</keyword>
<dbReference type="AlphaFoldDB" id="A0AAW9NHD8"/>
<dbReference type="Proteomes" id="UP001307168">
    <property type="component" value="Unassembled WGS sequence"/>
</dbReference>
<accession>A0AAW9NHD8</accession>
<comment type="caution">
    <text evidence="2">The sequence shown here is derived from an EMBL/GenBank/DDBJ whole genome shotgun (WGS) entry which is preliminary data.</text>
</comment>
<protein>
    <submittedName>
        <fullName evidence="2">Alpha/beta hydrolase</fullName>
    </submittedName>
</protein>
<dbReference type="SUPFAM" id="SSF53474">
    <property type="entry name" value="alpha/beta-Hydrolases"/>
    <property type="match status" value="1"/>
</dbReference>
<dbReference type="EMBL" id="JARNBH010000027">
    <property type="protein sequence ID" value="MEC0276095.1"/>
    <property type="molecule type" value="Genomic_DNA"/>
</dbReference>
<dbReference type="Pfam" id="PF12697">
    <property type="entry name" value="Abhydrolase_6"/>
    <property type="match status" value="1"/>
</dbReference>
<keyword evidence="3" id="KW-1185">Reference proteome</keyword>